<sequence>MSSVPSGRATGPRTTLRSTSSGTPELPPHGPLSVGRRHISPHCCTHLRRNFMCCPTSHGIVIDRAALVSYLERTDSVYAKPWVEIAPQDERALC</sequence>
<feature type="region of interest" description="Disordered" evidence="1">
    <location>
        <begin position="1"/>
        <end position="36"/>
    </location>
</feature>
<gene>
    <name evidence="2" type="ORF">PsYK624_149980</name>
</gene>
<evidence type="ECO:0000256" key="1">
    <source>
        <dbReference type="SAM" id="MobiDB-lite"/>
    </source>
</evidence>
<dbReference type="Proteomes" id="UP000703269">
    <property type="component" value="Unassembled WGS sequence"/>
</dbReference>
<comment type="caution">
    <text evidence="2">The sequence shown here is derived from an EMBL/GenBank/DDBJ whole genome shotgun (WGS) entry which is preliminary data.</text>
</comment>
<name>A0A9P3GNI5_9APHY</name>
<organism evidence="2 3">
    <name type="scientific">Phanerochaete sordida</name>
    <dbReference type="NCBI Taxonomy" id="48140"/>
    <lineage>
        <taxon>Eukaryota</taxon>
        <taxon>Fungi</taxon>
        <taxon>Dikarya</taxon>
        <taxon>Basidiomycota</taxon>
        <taxon>Agaricomycotina</taxon>
        <taxon>Agaricomycetes</taxon>
        <taxon>Polyporales</taxon>
        <taxon>Phanerochaetaceae</taxon>
        <taxon>Phanerochaete</taxon>
    </lineage>
</organism>
<proteinExistence type="predicted"/>
<evidence type="ECO:0000313" key="2">
    <source>
        <dbReference type="EMBL" id="GJE98762.1"/>
    </source>
</evidence>
<evidence type="ECO:0000313" key="3">
    <source>
        <dbReference type="Proteomes" id="UP000703269"/>
    </source>
</evidence>
<protein>
    <submittedName>
        <fullName evidence="2">Uncharacterized protein</fullName>
    </submittedName>
</protein>
<dbReference type="EMBL" id="BPQB01000094">
    <property type="protein sequence ID" value="GJE98762.1"/>
    <property type="molecule type" value="Genomic_DNA"/>
</dbReference>
<accession>A0A9P3GNI5</accession>
<feature type="compositionally biased region" description="Polar residues" evidence="1">
    <location>
        <begin position="12"/>
        <end position="23"/>
    </location>
</feature>
<keyword evidence="3" id="KW-1185">Reference proteome</keyword>
<reference evidence="2 3" key="1">
    <citation type="submission" date="2021-08" db="EMBL/GenBank/DDBJ databases">
        <title>Draft Genome Sequence of Phanerochaete sordida strain YK-624.</title>
        <authorList>
            <person name="Mori T."/>
            <person name="Dohra H."/>
            <person name="Suzuki T."/>
            <person name="Kawagishi H."/>
            <person name="Hirai H."/>
        </authorList>
    </citation>
    <scope>NUCLEOTIDE SEQUENCE [LARGE SCALE GENOMIC DNA]</scope>
    <source>
        <strain evidence="2 3">YK-624</strain>
    </source>
</reference>
<dbReference type="AlphaFoldDB" id="A0A9P3GNI5"/>